<name>A0A8S0ST51_OLEEU</name>
<comment type="caution">
    <text evidence="1">The sequence shown here is derived from an EMBL/GenBank/DDBJ whole genome shotgun (WGS) entry which is preliminary data.</text>
</comment>
<gene>
    <name evidence="1" type="ORF">OLEA9_A006898</name>
</gene>
<protein>
    <submittedName>
        <fullName evidence="1">Uncharacterized protein</fullName>
    </submittedName>
</protein>
<dbReference type="Gramene" id="OE9A006898T1">
    <property type="protein sequence ID" value="OE9A006898C1"/>
    <property type="gene ID" value="OE9A006898"/>
</dbReference>
<accession>A0A8S0ST51</accession>
<keyword evidence="2" id="KW-1185">Reference proteome</keyword>
<dbReference type="EMBL" id="CACTIH010005517">
    <property type="protein sequence ID" value="CAA2996117.1"/>
    <property type="molecule type" value="Genomic_DNA"/>
</dbReference>
<evidence type="ECO:0000313" key="2">
    <source>
        <dbReference type="Proteomes" id="UP000594638"/>
    </source>
</evidence>
<proteinExistence type="predicted"/>
<dbReference type="AlphaFoldDB" id="A0A8S0ST51"/>
<evidence type="ECO:0000313" key="1">
    <source>
        <dbReference type="EMBL" id="CAA2996117.1"/>
    </source>
</evidence>
<reference evidence="1 2" key="1">
    <citation type="submission" date="2019-12" db="EMBL/GenBank/DDBJ databases">
        <authorList>
            <person name="Alioto T."/>
            <person name="Alioto T."/>
            <person name="Gomez Garrido J."/>
        </authorList>
    </citation>
    <scope>NUCLEOTIDE SEQUENCE [LARGE SCALE GENOMIC DNA]</scope>
</reference>
<sequence length="121" mass="13925">MLNNDFCKLLETILCFGHKRNPKKSNSNDEGEYLCPSSLRVEQDFTYFFTSKVNPRIGYLKQHCYEEKSREINDAKPSISVPKCPNSAAQISDQIASVHWEENMLREIVGKAKQKLISRAK</sequence>
<organism evidence="1 2">
    <name type="scientific">Olea europaea subsp. europaea</name>
    <dbReference type="NCBI Taxonomy" id="158383"/>
    <lineage>
        <taxon>Eukaryota</taxon>
        <taxon>Viridiplantae</taxon>
        <taxon>Streptophyta</taxon>
        <taxon>Embryophyta</taxon>
        <taxon>Tracheophyta</taxon>
        <taxon>Spermatophyta</taxon>
        <taxon>Magnoliopsida</taxon>
        <taxon>eudicotyledons</taxon>
        <taxon>Gunneridae</taxon>
        <taxon>Pentapetalae</taxon>
        <taxon>asterids</taxon>
        <taxon>lamiids</taxon>
        <taxon>Lamiales</taxon>
        <taxon>Oleaceae</taxon>
        <taxon>Oleeae</taxon>
        <taxon>Olea</taxon>
    </lineage>
</organism>
<dbReference type="Proteomes" id="UP000594638">
    <property type="component" value="Unassembled WGS sequence"/>
</dbReference>